<evidence type="ECO:0000256" key="3">
    <source>
        <dbReference type="ARBA" id="ARBA00023163"/>
    </source>
</evidence>
<dbReference type="Proteomes" id="UP000231791">
    <property type="component" value="Chromosome"/>
</dbReference>
<accession>A0A2K8PPM7</accession>
<dbReference type="GO" id="GO:0006355">
    <property type="term" value="P:regulation of DNA-templated transcription"/>
    <property type="evidence" value="ECO:0007669"/>
    <property type="project" value="InterPro"/>
</dbReference>
<dbReference type="Gene3D" id="1.10.10.10">
    <property type="entry name" value="Winged helix-like DNA-binding domain superfamily/Winged helix DNA-binding domain"/>
    <property type="match status" value="1"/>
</dbReference>
<gene>
    <name evidence="4" type="primary">degU15</name>
    <name evidence="4" type="ORF">SLAV_34710</name>
</gene>
<dbReference type="InterPro" id="IPR016032">
    <property type="entry name" value="Sig_transdc_resp-reg_C-effctor"/>
</dbReference>
<proteinExistence type="predicted"/>
<dbReference type="SUPFAM" id="SSF46894">
    <property type="entry name" value="C-terminal effector domain of the bipartite response regulators"/>
    <property type="match status" value="1"/>
</dbReference>
<dbReference type="KEGG" id="slx:SLAV_34710"/>
<dbReference type="EMBL" id="CP024985">
    <property type="protein sequence ID" value="ATZ28712.1"/>
    <property type="molecule type" value="Genomic_DNA"/>
</dbReference>
<dbReference type="PROSITE" id="PS50043">
    <property type="entry name" value="HTH_LUXR_2"/>
    <property type="match status" value="1"/>
</dbReference>
<dbReference type="PRINTS" id="PR00038">
    <property type="entry name" value="HTHLUXR"/>
</dbReference>
<dbReference type="Pfam" id="PF00196">
    <property type="entry name" value="GerE"/>
    <property type="match status" value="1"/>
</dbReference>
<keyword evidence="3" id="KW-0804">Transcription</keyword>
<keyword evidence="5" id="KW-1185">Reference proteome</keyword>
<dbReference type="GO" id="GO:0003677">
    <property type="term" value="F:DNA binding"/>
    <property type="evidence" value="ECO:0007669"/>
    <property type="project" value="UniProtKB-KW"/>
</dbReference>
<dbReference type="CDD" id="cd06170">
    <property type="entry name" value="LuxR_C_like"/>
    <property type="match status" value="1"/>
</dbReference>
<evidence type="ECO:0000256" key="1">
    <source>
        <dbReference type="ARBA" id="ARBA00023015"/>
    </source>
</evidence>
<name>A0A2K8PPM7_STRLA</name>
<organism evidence="4 5">
    <name type="scientific">Streptomyces lavendulae subsp. lavendulae</name>
    <dbReference type="NCBI Taxonomy" id="58340"/>
    <lineage>
        <taxon>Bacteria</taxon>
        <taxon>Bacillati</taxon>
        <taxon>Actinomycetota</taxon>
        <taxon>Actinomycetes</taxon>
        <taxon>Kitasatosporales</taxon>
        <taxon>Streptomycetaceae</taxon>
        <taxon>Streptomyces</taxon>
    </lineage>
</organism>
<evidence type="ECO:0000313" key="4">
    <source>
        <dbReference type="EMBL" id="ATZ28712.1"/>
    </source>
</evidence>
<dbReference type="RefSeq" id="WP_335341800.1">
    <property type="nucleotide sequence ID" value="NZ_CP024985.1"/>
</dbReference>
<keyword evidence="2" id="KW-0238">DNA-binding</keyword>
<dbReference type="SMART" id="SM00421">
    <property type="entry name" value="HTH_LUXR"/>
    <property type="match status" value="1"/>
</dbReference>
<dbReference type="PANTHER" id="PTHR44688">
    <property type="entry name" value="DNA-BINDING TRANSCRIPTIONAL ACTIVATOR DEVR_DOSR"/>
    <property type="match status" value="1"/>
</dbReference>
<dbReference type="AlphaFoldDB" id="A0A2K8PPM7"/>
<dbReference type="GeneID" id="49387917"/>
<dbReference type="InterPro" id="IPR036388">
    <property type="entry name" value="WH-like_DNA-bd_sf"/>
</dbReference>
<reference evidence="4 5" key="1">
    <citation type="submission" date="2017-11" db="EMBL/GenBank/DDBJ databases">
        <title>Complete genome sequence of Streptomyces lavendulae subsp. lavendulae CCM 3239 (formerly 'Streptomyces aureofaciens CCM 3239'), the producer of the angucycline-type antibiotic auricin.</title>
        <authorList>
            <person name="Busche T."/>
            <person name="Novakova R."/>
            <person name="Al'Dilaimi A."/>
            <person name="Homerova D."/>
            <person name="Feckova L."/>
            <person name="Rezuchova B."/>
            <person name="Mingyar E."/>
            <person name="Csolleiova D."/>
            <person name="Bekeova C."/>
            <person name="Winkler A."/>
            <person name="Sevcikova B."/>
            <person name="Kalinowski J."/>
            <person name="Kormanec J."/>
            <person name="Ruckert C."/>
        </authorList>
    </citation>
    <scope>NUCLEOTIDE SEQUENCE [LARGE SCALE GENOMIC DNA]</scope>
    <source>
        <strain evidence="4 5">CCM 3239</strain>
    </source>
</reference>
<keyword evidence="1" id="KW-0805">Transcription regulation</keyword>
<sequence>MERPPRPRYDSRGLPRALRTAPRTAFLVVPISWSTTMAAPLSMGKGGSPSWKKEFFTVLQLVDDVRTSRRVAVAIHAPDPITRAGAMSHLRQYPEITLVDDPRQDGADVALLIADAFDETVLSRLSRLVRAEKVGVVLVLDRIREAELLDVVACGVTTILWRREATGARLRQAVLAAEKGGCELPPDLLAQLIGHMGRLQEGKAGGQGSASVALGMVPREVDVLRLVADGMDTAEIAVELAYSERTVKNILHTVTTRFQLRNRAHAVAYALREGYI</sequence>
<protein>
    <submittedName>
        <fullName evidence="4">Transcriptional regulatory protein DegU</fullName>
    </submittedName>
</protein>
<evidence type="ECO:0000256" key="2">
    <source>
        <dbReference type="ARBA" id="ARBA00023125"/>
    </source>
</evidence>
<dbReference type="PANTHER" id="PTHR44688:SF16">
    <property type="entry name" value="DNA-BINDING TRANSCRIPTIONAL ACTIVATOR DEVR_DOSR"/>
    <property type="match status" value="1"/>
</dbReference>
<evidence type="ECO:0000313" key="5">
    <source>
        <dbReference type="Proteomes" id="UP000231791"/>
    </source>
</evidence>
<dbReference type="InterPro" id="IPR000792">
    <property type="entry name" value="Tscrpt_reg_LuxR_C"/>
</dbReference>